<protein>
    <submittedName>
        <fullName evidence="1">Uncharacterized protein</fullName>
    </submittedName>
</protein>
<proteinExistence type="predicted"/>
<accession>A0ACC3MJF6</accession>
<name>A0ACC3MJF6_9PEZI</name>
<gene>
    <name evidence="1" type="ORF">LTR37_018208</name>
</gene>
<keyword evidence="2" id="KW-1185">Reference proteome</keyword>
<dbReference type="Proteomes" id="UP001281147">
    <property type="component" value="Unassembled WGS sequence"/>
</dbReference>
<reference evidence="1" key="1">
    <citation type="submission" date="2023-07" db="EMBL/GenBank/DDBJ databases">
        <title>Black Yeasts Isolated from many extreme environments.</title>
        <authorList>
            <person name="Coleine C."/>
            <person name="Stajich J.E."/>
            <person name="Selbmann L."/>
        </authorList>
    </citation>
    <scope>NUCLEOTIDE SEQUENCE</scope>
    <source>
        <strain evidence="1">CCFEE 5714</strain>
    </source>
</reference>
<comment type="caution">
    <text evidence="1">The sequence shown here is derived from an EMBL/GenBank/DDBJ whole genome shotgun (WGS) entry which is preliminary data.</text>
</comment>
<evidence type="ECO:0000313" key="2">
    <source>
        <dbReference type="Proteomes" id="UP001281147"/>
    </source>
</evidence>
<sequence length="190" mass="20270">MARLNCPMPGCDKNLALQKHINVRLRAHHKIPLPKGHGGDNDALHVEQRKAWREWLKSKGHPEDTRLFAADSGFDGNYSGDGDESAEDPGQAGEGGITASGIIDDGAADSETAEVGLADEVTADKREGTIENAANFETDDAIAEQQPDDQQQTTEQPTQTLAIGQQCTTGNGRILGLGLSRASDRAKLSQ</sequence>
<dbReference type="EMBL" id="JAUTXU010000249">
    <property type="protein sequence ID" value="KAK3695990.1"/>
    <property type="molecule type" value="Genomic_DNA"/>
</dbReference>
<evidence type="ECO:0000313" key="1">
    <source>
        <dbReference type="EMBL" id="KAK3695990.1"/>
    </source>
</evidence>
<organism evidence="1 2">
    <name type="scientific">Vermiconidia calcicola</name>
    <dbReference type="NCBI Taxonomy" id="1690605"/>
    <lineage>
        <taxon>Eukaryota</taxon>
        <taxon>Fungi</taxon>
        <taxon>Dikarya</taxon>
        <taxon>Ascomycota</taxon>
        <taxon>Pezizomycotina</taxon>
        <taxon>Dothideomycetes</taxon>
        <taxon>Dothideomycetidae</taxon>
        <taxon>Mycosphaerellales</taxon>
        <taxon>Extremaceae</taxon>
        <taxon>Vermiconidia</taxon>
    </lineage>
</organism>